<feature type="compositionally biased region" description="Low complexity" evidence="1">
    <location>
        <begin position="122"/>
        <end position="131"/>
    </location>
</feature>
<evidence type="ECO:0000313" key="2">
    <source>
        <dbReference type="EMBL" id="EJK55770.1"/>
    </source>
</evidence>
<evidence type="ECO:0000313" key="3">
    <source>
        <dbReference type="Proteomes" id="UP000266841"/>
    </source>
</evidence>
<accession>K0RRY2</accession>
<sequence length="207" mass="23045">MWPNSAPSPSNVDSSVDLRRVDAYGSLCRPAAAPFRHFARSFMRQPAPLGSTSLRFESQWSFKPTYCTYLEITCHAYSVTPVSTLTGDWLANDMICQADLPSNPAVITIYFQSTRCDATNNKELNTKTNNKPRGVEGFPDRRKSSSSSFPKTFIEFHGTGRTPSHAEFGSCVTLANFGPPCIVMSRFCQLFDSWARSWMCVDTVVPS</sequence>
<comment type="caution">
    <text evidence="2">The sequence shown here is derived from an EMBL/GenBank/DDBJ whole genome shotgun (WGS) entry which is preliminary data.</text>
</comment>
<reference evidence="2 3" key="1">
    <citation type="journal article" date="2012" name="Genome Biol.">
        <title>Genome and low-iron response of an oceanic diatom adapted to chronic iron limitation.</title>
        <authorList>
            <person name="Lommer M."/>
            <person name="Specht M."/>
            <person name="Roy A.S."/>
            <person name="Kraemer L."/>
            <person name="Andreson R."/>
            <person name="Gutowska M.A."/>
            <person name="Wolf J."/>
            <person name="Bergner S.V."/>
            <person name="Schilhabel M.B."/>
            <person name="Klostermeier U.C."/>
            <person name="Beiko R.G."/>
            <person name="Rosenstiel P."/>
            <person name="Hippler M."/>
            <person name="Laroche J."/>
        </authorList>
    </citation>
    <scope>NUCLEOTIDE SEQUENCE [LARGE SCALE GENOMIC DNA]</scope>
    <source>
        <strain evidence="2 3">CCMP1005</strain>
    </source>
</reference>
<proteinExistence type="predicted"/>
<name>K0RRY2_THAOC</name>
<dbReference type="AlphaFoldDB" id="K0RRY2"/>
<organism evidence="2 3">
    <name type="scientific">Thalassiosira oceanica</name>
    <name type="common">Marine diatom</name>
    <dbReference type="NCBI Taxonomy" id="159749"/>
    <lineage>
        <taxon>Eukaryota</taxon>
        <taxon>Sar</taxon>
        <taxon>Stramenopiles</taxon>
        <taxon>Ochrophyta</taxon>
        <taxon>Bacillariophyta</taxon>
        <taxon>Coscinodiscophyceae</taxon>
        <taxon>Thalassiosirophycidae</taxon>
        <taxon>Thalassiosirales</taxon>
        <taxon>Thalassiosiraceae</taxon>
        <taxon>Thalassiosira</taxon>
    </lineage>
</organism>
<dbReference type="EMBL" id="AGNL01033248">
    <property type="protein sequence ID" value="EJK55770.1"/>
    <property type="molecule type" value="Genomic_DNA"/>
</dbReference>
<evidence type="ECO:0000256" key="1">
    <source>
        <dbReference type="SAM" id="MobiDB-lite"/>
    </source>
</evidence>
<dbReference type="Proteomes" id="UP000266841">
    <property type="component" value="Unassembled WGS sequence"/>
</dbReference>
<feature type="region of interest" description="Disordered" evidence="1">
    <location>
        <begin position="122"/>
        <end position="149"/>
    </location>
</feature>
<protein>
    <submittedName>
        <fullName evidence="2">Uncharacterized protein</fullName>
    </submittedName>
</protein>
<gene>
    <name evidence="2" type="ORF">THAOC_24457</name>
</gene>
<keyword evidence="3" id="KW-1185">Reference proteome</keyword>